<dbReference type="Proteomes" id="UP001320706">
    <property type="component" value="Unassembled WGS sequence"/>
</dbReference>
<protein>
    <submittedName>
        <fullName evidence="1">Uncharacterized protein</fullName>
    </submittedName>
</protein>
<organism evidence="1 2">
    <name type="scientific">Zalaria obscura</name>
    <dbReference type="NCBI Taxonomy" id="2024903"/>
    <lineage>
        <taxon>Eukaryota</taxon>
        <taxon>Fungi</taxon>
        <taxon>Dikarya</taxon>
        <taxon>Ascomycota</taxon>
        <taxon>Pezizomycotina</taxon>
        <taxon>Dothideomycetes</taxon>
        <taxon>Dothideomycetidae</taxon>
        <taxon>Dothideales</taxon>
        <taxon>Zalariaceae</taxon>
        <taxon>Zalaria</taxon>
    </lineage>
</organism>
<keyword evidence="2" id="KW-1185">Reference proteome</keyword>
<name>A0ACC3SNS4_9PEZI</name>
<proteinExistence type="predicted"/>
<sequence>MGEDDHIQKRRRDDGTEFDEVSFPPGDPEDPRNWPRWRKWAVIGSILLVDLSISWGASGFSPASTKFSKAMDVSSEVATLGLSVYVGGLALGPMSLAPLSEYFGRTPLYIIPYGCYLCFLLGSALAPNLGGFLALRFLSGLFSSVTIANFGGTIADLYPRANTGFPMSLFLWAATAGSPSGYFLFSFVAQTRDWRVVLWALLGVCGGLWLIMSATLLFCGETRHSILLLRRAKAERKRTGNENIEVPEKMKQRGLRQLFRVALTRPFRFLGTEAIVMFAALYNGYLYGLSFLFNDAFSLVFGTKGHGFDVIGVGLCFLGIVVGITLGPLTNIWQERYYRRRIWAEGGANIPEARVQLAKVASITFPISLFIFAWTSYSWLPWIAPVLASALWGWSFYTLILMTYTYTEDAYGTFSASALAGIGLVRNAAGAGFPMFARQLFVNEGYQWAGTILAFLAVVMVPIPYILSHYGFRLRQRSPWARHVIEEEDEMAKRSDGESLEGDGKERA</sequence>
<comment type="caution">
    <text evidence="1">The sequence shown here is derived from an EMBL/GenBank/DDBJ whole genome shotgun (WGS) entry which is preliminary data.</text>
</comment>
<accession>A0ACC3SNS4</accession>
<reference evidence="1" key="1">
    <citation type="submission" date="2024-02" db="EMBL/GenBank/DDBJ databases">
        <title>Metagenome Assembled Genome of Zalaria obscura JY119.</title>
        <authorList>
            <person name="Vighnesh L."/>
            <person name="Jagadeeshwari U."/>
            <person name="Venkata Ramana C."/>
            <person name="Sasikala C."/>
        </authorList>
    </citation>
    <scope>NUCLEOTIDE SEQUENCE</scope>
    <source>
        <strain evidence="1">JY119</strain>
    </source>
</reference>
<dbReference type="EMBL" id="JAMKPW020000003">
    <property type="protein sequence ID" value="KAK8219635.1"/>
    <property type="molecule type" value="Genomic_DNA"/>
</dbReference>
<evidence type="ECO:0000313" key="2">
    <source>
        <dbReference type="Proteomes" id="UP001320706"/>
    </source>
</evidence>
<evidence type="ECO:0000313" key="1">
    <source>
        <dbReference type="EMBL" id="KAK8219635.1"/>
    </source>
</evidence>
<gene>
    <name evidence="1" type="ORF">M8818_000609</name>
</gene>